<evidence type="ECO:0008006" key="4">
    <source>
        <dbReference type="Google" id="ProtNLM"/>
    </source>
</evidence>
<evidence type="ECO:0000256" key="1">
    <source>
        <dbReference type="SAM" id="MobiDB-lite"/>
    </source>
</evidence>
<organism evidence="2 3">
    <name type="scientific">Citrobacter youngae ATCC 29220</name>
    <dbReference type="NCBI Taxonomy" id="500640"/>
    <lineage>
        <taxon>Bacteria</taxon>
        <taxon>Pseudomonadati</taxon>
        <taxon>Pseudomonadota</taxon>
        <taxon>Gammaproteobacteria</taxon>
        <taxon>Enterobacterales</taxon>
        <taxon>Enterobacteriaceae</taxon>
        <taxon>Citrobacter</taxon>
        <taxon>Citrobacter freundii complex</taxon>
    </lineage>
</organism>
<evidence type="ECO:0000313" key="3">
    <source>
        <dbReference type="Proteomes" id="UP000003880"/>
    </source>
</evidence>
<comment type="caution">
    <text evidence="2">The sequence shown here is derived from an EMBL/GenBank/DDBJ whole genome shotgun (WGS) entry which is preliminary data.</text>
</comment>
<dbReference type="eggNOG" id="COG2801">
    <property type="taxonomic scope" value="Bacteria"/>
</dbReference>
<dbReference type="AlphaFoldDB" id="D4BKB9"/>
<dbReference type="HOGENOM" id="CLU_1955740_0_0_6"/>
<reference evidence="2 3" key="1">
    <citation type="submission" date="2010-02" db="EMBL/GenBank/DDBJ databases">
        <authorList>
            <person name="Weinstock G."/>
            <person name="Sodergren E."/>
            <person name="Clifton S."/>
            <person name="Fulton L."/>
            <person name="Fulton B."/>
            <person name="Courtney L."/>
            <person name="Fronick C."/>
            <person name="Harrison M."/>
            <person name="Strong C."/>
            <person name="Farmer C."/>
            <person name="Delahaunty K."/>
            <person name="Markovic C."/>
            <person name="Hall O."/>
            <person name="Minx P."/>
            <person name="Tomlinson C."/>
            <person name="Mitreva M."/>
            <person name="Nelson J."/>
            <person name="Hou S."/>
            <person name="Wollam A."/>
            <person name="Pepin K.H."/>
            <person name="Johnson M."/>
            <person name="Bhonagiri V."/>
            <person name="Zhang X."/>
            <person name="Suruliraj S."/>
            <person name="Warren W."/>
            <person name="Chinwalla A."/>
            <person name="Mardis E.R."/>
            <person name="Wilson R.K."/>
        </authorList>
    </citation>
    <scope>NUCLEOTIDE SEQUENCE [LARGE SCALE GENOMIC DNA]</scope>
    <source>
        <strain evidence="2 3">ATCC 29220</strain>
    </source>
</reference>
<feature type="region of interest" description="Disordered" evidence="1">
    <location>
        <begin position="1"/>
        <end position="23"/>
    </location>
</feature>
<gene>
    <name evidence="2" type="ORF">CIT292_10995</name>
</gene>
<protein>
    <recommendedName>
        <fullName evidence="4">HTH-like domain-containing protein</fullName>
    </recommendedName>
</protein>
<evidence type="ECO:0000313" key="2">
    <source>
        <dbReference type="EMBL" id="EFE05634.1"/>
    </source>
</evidence>
<name>D4BKB9_9ENTR</name>
<sequence>MSGMQVEVTVDSPPLNSNVSKSRSGKFGNGAAATISCGRFPLILRRRSSTSCGKMMPLLDIAPSTYYWHQEWRQLQREGISVARCTVACLMKAVGLTGALRRTTVSRKSEVAHDRINRQFVAERPDQL</sequence>
<dbReference type="Proteomes" id="UP000003880">
    <property type="component" value="Unassembled WGS sequence"/>
</dbReference>
<dbReference type="EMBL" id="ABWL02000028">
    <property type="protein sequence ID" value="EFE05634.1"/>
    <property type="molecule type" value="Genomic_DNA"/>
</dbReference>
<proteinExistence type="predicted"/>
<accession>D4BKB9</accession>